<protein>
    <submittedName>
        <fullName evidence="1">Uncharacterized protein</fullName>
    </submittedName>
</protein>
<dbReference type="EMBL" id="JABANN010000719">
    <property type="protein sequence ID" value="KAF4654454.1"/>
    <property type="molecule type" value="Genomic_DNA"/>
</dbReference>
<dbReference type="Proteomes" id="UP000572268">
    <property type="component" value="Unassembled WGS sequence"/>
</dbReference>
<dbReference type="AlphaFoldDB" id="A0A7J6L5H7"/>
<sequence length="120" mass="13733">MGGFADTVGLDLRDFQIDNVLRDPTSDSCWKMWLETAERNIGILREGFHGVWPDSEIRNWKQFHEVLESRSNPGGKEKQRVVDGLKGSRVFPYPLEFLCEEDMTSPAPTSISLMPKEIFT</sequence>
<evidence type="ECO:0000313" key="2">
    <source>
        <dbReference type="Proteomes" id="UP000572268"/>
    </source>
</evidence>
<proteinExistence type="predicted"/>
<organism evidence="1 2">
    <name type="scientific">Perkinsus olseni</name>
    <name type="common">Perkinsus atlanticus</name>
    <dbReference type="NCBI Taxonomy" id="32597"/>
    <lineage>
        <taxon>Eukaryota</taxon>
        <taxon>Sar</taxon>
        <taxon>Alveolata</taxon>
        <taxon>Perkinsozoa</taxon>
        <taxon>Perkinsea</taxon>
        <taxon>Perkinsida</taxon>
        <taxon>Perkinsidae</taxon>
        <taxon>Perkinsus</taxon>
    </lineage>
</organism>
<reference evidence="1 2" key="1">
    <citation type="submission" date="2020-04" db="EMBL/GenBank/DDBJ databases">
        <title>Perkinsus olseni comparative genomics.</title>
        <authorList>
            <person name="Bogema D.R."/>
        </authorList>
    </citation>
    <scope>NUCLEOTIDE SEQUENCE [LARGE SCALE GENOMIC DNA]</scope>
    <source>
        <strain evidence="1">ATCC PRA-31</strain>
    </source>
</reference>
<comment type="caution">
    <text evidence="1">The sequence shown here is derived from an EMBL/GenBank/DDBJ whole genome shotgun (WGS) entry which is preliminary data.</text>
</comment>
<evidence type="ECO:0000313" key="1">
    <source>
        <dbReference type="EMBL" id="KAF4654454.1"/>
    </source>
</evidence>
<gene>
    <name evidence="1" type="ORF">FOL46_008714</name>
</gene>
<name>A0A7J6L5H7_PEROL</name>
<accession>A0A7J6L5H7</accession>